<gene>
    <name evidence="2" type="ORF">TPSB3V08_LOCUS10281</name>
</gene>
<dbReference type="GO" id="GO:0003743">
    <property type="term" value="F:translation initiation factor activity"/>
    <property type="evidence" value="ECO:0007669"/>
    <property type="project" value="TreeGrafter"/>
</dbReference>
<dbReference type="PANTHER" id="PTHR20849:SF2">
    <property type="entry name" value="EUKARYOTIC TRANSLATION INITIATION FACTOR 4E-BINDING PROTEIN MEXTLI"/>
    <property type="match status" value="1"/>
</dbReference>
<evidence type="ECO:0008006" key="3">
    <source>
        <dbReference type="Google" id="ProtNLM"/>
    </source>
</evidence>
<reference evidence="2" key="1">
    <citation type="submission" date="2020-11" db="EMBL/GenBank/DDBJ databases">
        <authorList>
            <person name="Tran Van P."/>
        </authorList>
    </citation>
    <scope>NUCLEOTIDE SEQUENCE</scope>
</reference>
<sequence>MILAVTGTVGILPGAKERLVQITGPSEGRINDAKLLIEDTIRRNASPVRVETAPEKEGMGGSSSSLNSSTSDESNRFTQAGSRRSVLHHSFSTNDASIGEYKYTVTVGHDTLKITGTNLELVKVRTSPPTFATWSGISGVLVSHLLWLGIISNDHVVFQGRKREKVRLRWSGHVRRREEKARLRWSGHVKRMEEKARLRWSGHVRRIEEKARLRWSGHWLGVVSLNRGVFQEAKLLLDDYYSGERGGIYGSPDNFLTSYEEEPRTPSAVTPPAPKLTAGSRLSSLDSGATSESDETYKAPPSARTVSSPPRTQVAASQGQTSSKLDAPAVVRYERDELLDLCTQAIAHGNYREYDRLVKHFPDMMPKVAGE</sequence>
<name>A0A7R9DIP1_TIMPO</name>
<dbReference type="AlphaFoldDB" id="A0A7R9DIP1"/>
<protein>
    <recommendedName>
        <fullName evidence="3">K Homology domain-containing protein</fullName>
    </recommendedName>
</protein>
<dbReference type="InterPro" id="IPR040160">
    <property type="entry name" value="Mxt"/>
</dbReference>
<accession>A0A7R9DIP1</accession>
<feature type="compositionally biased region" description="Polar residues" evidence="1">
    <location>
        <begin position="280"/>
        <end position="291"/>
    </location>
</feature>
<proteinExistence type="predicted"/>
<evidence type="ECO:0000256" key="1">
    <source>
        <dbReference type="SAM" id="MobiDB-lite"/>
    </source>
</evidence>
<feature type="compositionally biased region" description="Polar residues" evidence="1">
    <location>
        <begin position="304"/>
        <end position="323"/>
    </location>
</feature>
<evidence type="ECO:0000313" key="2">
    <source>
        <dbReference type="EMBL" id="CAD7415368.1"/>
    </source>
</evidence>
<dbReference type="GO" id="GO:0008190">
    <property type="term" value="F:eukaryotic initiation factor 4E binding"/>
    <property type="evidence" value="ECO:0007669"/>
    <property type="project" value="InterPro"/>
</dbReference>
<dbReference type="GO" id="GO:0034518">
    <property type="term" value="C:RNA cap binding complex"/>
    <property type="evidence" value="ECO:0007669"/>
    <property type="project" value="TreeGrafter"/>
</dbReference>
<dbReference type="GO" id="GO:0005737">
    <property type="term" value="C:cytoplasm"/>
    <property type="evidence" value="ECO:0007669"/>
    <property type="project" value="TreeGrafter"/>
</dbReference>
<feature type="compositionally biased region" description="Low complexity" evidence="1">
    <location>
        <begin position="62"/>
        <end position="72"/>
    </location>
</feature>
<dbReference type="EMBL" id="OD009124">
    <property type="protein sequence ID" value="CAD7415368.1"/>
    <property type="molecule type" value="Genomic_DNA"/>
</dbReference>
<feature type="region of interest" description="Disordered" evidence="1">
    <location>
        <begin position="46"/>
        <end position="83"/>
    </location>
</feature>
<dbReference type="GO" id="GO:1901190">
    <property type="term" value="P:regulation of formation of translation initiation ternary complex"/>
    <property type="evidence" value="ECO:0007669"/>
    <property type="project" value="TreeGrafter"/>
</dbReference>
<dbReference type="GO" id="GO:0045727">
    <property type="term" value="P:positive regulation of translation"/>
    <property type="evidence" value="ECO:0007669"/>
    <property type="project" value="InterPro"/>
</dbReference>
<feature type="region of interest" description="Disordered" evidence="1">
    <location>
        <begin position="252"/>
        <end position="323"/>
    </location>
</feature>
<dbReference type="PANTHER" id="PTHR20849">
    <property type="entry name" value="EUKARYOTIC TRANSLATION INITIATION FACTOR 4E-BINDING PROTEIN MEXTLI"/>
    <property type="match status" value="1"/>
</dbReference>
<organism evidence="2">
    <name type="scientific">Timema poppense</name>
    <name type="common">Walking stick</name>
    <dbReference type="NCBI Taxonomy" id="170557"/>
    <lineage>
        <taxon>Eukaryota</taxon>
        <taxon>Metazoa</taxon>
        <taxon>Ecdysozoa</taxon>
        <taxon>Arthropoda</taxon>
        <taxon>Hexapoda</taxon>
        <taxon>Insecta</taxon>
        <taxon>Pterygota</taxon>
        <taxon>Neoptera</taxon>
        <taxon>Polyneoptera</taxon>
        <taxon>Phasmatodea</taxon>
        <taxon>Timematodea</taxon>
        <taxon>Timematoidea</taxon>
        <taxon>Timematidae</taxon>
        <taxon>Timema</taxon>
    </lineage>
</organism>